<dbReference type="SUPFAM" id="SSF54695">
    <property type="entry name" value="POZ domain"/>
    <property type="match status" value="1"/>
</dbReference>
<dbReference type="GO" id="GO:0000122">
    <property type="term" value="P:negative regulation of transcription by RNA polymerase II"/>
    <property type="evidence" value="ECO:0007669"/>
    <property type="project" value="UniProtKB-ARBA"/>
</dbReference>
<keyword evidence="12" id="KW-0539">Nucleus</keyword>
<evidence type="ECO:0000259" key="18">
    <source>
        <dbReference type="PROSITE" id="PS50097"/>
    </source>
</evidence>
<dbReference type="PANTHER" id="PTHR24394">
    <property type="entry name" value="ZINC FINGER PROTEIN"/>
    <property type="match status" value="1"/>
</dbReference>
<feature type="domain" description="BTB" evidence="18">
    <location>
        <begin position="24"/>
        <end position="91"/>
    </location>
</feature>
<comment type="function">
    <text evidence="14">Transcriptional repressor. Specifically binds DNA and probably acts by recruiting chromatin remodeling multiprotein complexes.</text>
</comment>
<dbReference type="SMART" id="SM00225">
    <property type="entry name" value="BTB"/>
    <property type="match status" value="1"/>
</dbReference>
<name>A0A3Q3VNY9_MOLML</name>
<feature type="compositionally biased region" description="Basic and acidic residues" evidence="17">
    <location>
        <begin position="320"/>
        <end position="342"/>
    </location>
</feature>
<dbReference type="STRING" id="94237.ENSMMOP00000002543"/>
<evidence type="ECO:0000256" key="2">
    <source>
        <dbReference type="ARBA" id="ARBA00004642"/>
    </source>
</evidence>
<dbReference type="Ensembl" id="ENSMMOT00000002584.1">
    <property type="protein sequence ID" value="ENSMMOP00000002543.1"/>
    <property type="gene ID" value="ENSMMOG00000002070.1"/>
</dbReference>
<feature type="compositionally biased region" description="Polar residues" evidence="17">
    <location>
        <begin position="276"/>
        <end position="285"/>
    </location>
</feature>
<dbReference type="FunFam" id="3.30.710.10:FF:000021">
    <property type="entry name" value="Zinc finger and BTB domain-containing protein 18"/>
    <property type="match status" value="1"/>
</dbReference>
<dbReference type="GO" id="GO:0008270">
    <property type="term" value="F:zinc ion binding"/>
    <property type="evidence" value="ECO:0007669"/>
    <property type="project" value="UniProtKB-KW"/>
</dbReference>
<dbReference type="FunFam" id="3.30.160.60:FF:000114">
    <property type="entry name" value="Zinc finger and BTB domain-containing protein 18"/>
    <property type="match status" value="1"/>
</dbReference>
<keyword evidence="6" id="KW-0677">Repeat</keyword>
<reference evidence="20" key="2">
    <citation type="submission" date="2025-09" db="UniProtKB">
        <authorList>
            <consortium name="Ensembl"/>
        </authorList>
    </citation>
    <scope>IDENTIFICATION</scope>
</reference>
<organism evidence="20 21">
    <name type="scientific">Mola mola</name>
    <name type="common">Ocean sunfish</name>
    <name type="synonym">Tetraodon mola</name>
    <dbReference type="NCBI Taxonomy" id="94237"/>
    <lineage>
        <taxon>Eukaryota</taxon>
        <taxon>Metazoa</taxon>
        <taxon>Chordata</taxon>
        <taxon>Craniata</taxon>
        <taxon>Vertebrata</taxon>
        <taxon>Euteleostomi</taxon>
        <taxon>Actinopterygii</taxon>
        <taxon>Neopterygii</taxon>
        <taxon>Teleostei</taxon>
        <taxon>Neoteleostei</taxon>
        <taxon>Acanthomorphata</taxon>
        <taxon>Eupercaria</taxon>
        <taxon>Tetraodontiformes</taxon>
        <taxon>Molidae</taxon>
        <taxon>Mola</taxon>
    </lineage>
</organism>
<evidence type="ECO:0000256" key="6">
    <source>
        <dbReference type="ARBA" id="ARBA00022737"/>
    </source>
</evidence>
<dbReference type="InterPro" id="IPR013087">
    <property type="entry name" value="Znf_C2H2_type"/>
</dbReference>
<proteinExistence type="inferred from homology"/>
<evidence type="ECO:0000256" key="16">
    <source>
        <dbReference type="PROSITE-ProRule" id="PRU00042"/>
    </source>
</evidence>
<dbReference type="SMART" id="SM00355">
    <property type="entry name" value="ZnF_C2H2"/>
    <property type="match status" value="4"/>
</dbReference>
<dbReference type="InterPro" id="IPR000210">
    <property type="entry name" value="BTB/POZ_dom"/>
</dbReference>
<feature type="compositionally biased region" description="Acidic residues" evidence="17">
    <location>
        <begin position="343"/>
        <end position="353"/>
    </location>
</feature>
<dbReference type="FunFam" id="3.30.160.60:FF:000096">
    <property type="entry name" value="Zinc finger and BTB domain-containing protein 18 isoform 1"/>
    <property type="match status" value="1"/>
</dbReference>
<feature type="domain" description="C2H2-type" evidence="19">
    <location>
        <begin position="468"/>
        <end position="496"/>
    </location>
</feature>
<dbReference type="InterPro" id="IPR011333">
    <property type="entry name" value="SKP1/BTB/POZ_sf"/>
</dbReference>
<keyword evidence="7 16" id="KW-0863">Zinc-finger</keyword>
<protein>
    <recommendedName>
        <fullName evidence="15">Zinc finger and BTB domain-containing protein 42</fullName>
    </recommendedName>
</protein>
<dbReference type="GO" id="GO:0005654">
    <property type="term" value="C:nucleoplasm"/>
    <property type="evidence" value="ECO:0007669"/>
    <property type="project" value="UniProtKB-SubCell"/>
</dbReference>
<feature type="region of interest" description="Disordered" evidence="17">
    <location>
        <begin position="196"/>
        <end position="215"/>
    </location>
</feature>
<evidence type="ECO:0000256" key="5">
    <source>
        <dbReference type="ARBA" id="ARBA00022723"/>
    </source>
</evidence>
<keyword evidence="11" id="KW-0804">Transcription</keyword>
<evidence type="ECO:0000259" key="19">
    <source>
        <dbReference type="PROSITE" id="PS50157"/>
    </source>
</evidence>
<keyword evidence="4" id="KW-0678">Repressor</keyword>
<evidence type="ECO:0000256" key="13">
    <source>
        <dbReference type="ARBA" id="ARBA00038422"/>
    </source>
</evidence>
<comment type="similarity">
    <text evidence="13">Belongs to the krueppel C2H2-type zinc-finger protein family. ZBTB18 subfamily.</text>
</comment>
<evidence type="ECO:0000256" key="17">
    <source>
        <dbReference type="SAM" id="MobiDB-lite"/>
    </source>
</evidence>
<dbReference type="PROSITE" id="PS50157">
    <property type="entry name" value="ZINC_FINGER_C2H2_2"/>
    <property type="match status" value="4"/>
</dbReference>
<dbReference type="GO" id="GO:0003677">
    <property type="term" value="F:DNA binding"/>
    <property type="evidence" value="ECO:0007669"/>
    <property type="project" value="UniProtKB-KW"/>
</dbReference>
<dbReference type="Gene3D" id="3.30.160.60">
    <property type="entry name" value="Classic Zinc Finger"/>
    <property type="match status" value="3"/>
</dbReference>
<evidence type="ECO:0000313" key="20">
    <source>
        <dbReference type="Ensembl" id="ENSMMOP00000002543.1"/>
    </source>
</evidence>
<evidence type="ECO:0000256" key="8">
    <source>
        <dbReference type="ARBA" id="ARBA00022833"/>
    </source>
</evidence>
<keyword evidence="5" id="KW-0479">Metal-binding</keyword>
<keyword evidence="8" id="KW-0862">Zinc</keyword>
<comment type="subcellular location">
    <subcellularLocation>
        <location evidence="1">Cytoplasm</location>
    </subcellularLocation>
    <subcellularLocation>
        <location evidence="2">Nucleus</location>
        <location evidence="2">Nucleoplasm</location>
    </subcellularLocation>
</comment>
<feature type="region of interest" description="Disordered" evidence="17">
    <location>
        <begin position="314"/>
        <end position="361"/>
    </location>
</feature>
<feature type="domain" description="C2H2-type" evidence="19">
    <location>
        <begin position="440"/>
        <end position="467"/>
    </location>
</feature>
<evidence type="ECO:0000256" key="10">
    <source>
        <dbReference type="ARBA" id="ARBA00023125"/>
    </source>
</evidence>
<dbReference type="SUPFAM" id="SSF57667">
    <property type="entry name" value="beta-beta-alpha zinc fingers"/>
    <property type="match status" value="2"/>
</dbReference>
<keyword evidence="9" id="KW-0805">Transcription regulation</keyword>
<dbReference type="Gene3D" id="3.30.710.10">
    <property type="entry name" value="Potassium Channel Kv1.1, Chain A"/>
    <property type="match status" value="1"/>
</dbReference>
<dbReference type="OMA" id="GDSECAL"/>
<evidence type="ECO:0000256" key="11">
    <source>
        <dbReference type="ARBA" id="ARBA00023163"/>
    </source>
</evidence>
<evidence type="ECO:0000256" key="9">
    <source>
        <dbReference type="ARBA" id="ARBA00023015"/>
    </source>
</evidence>
<feature type="region of interest" description="Disordered" evidence="17">
    <location>
        <begin position="155"/>
        <end position="178"/>
    </location>
</feature>
<evidence type="ECO:0000256" key="12">
    <source>
        <dbReference type="ARBA" id="ARBA00023242"/>
    </source>
</evidence>
<dbReference type="Pfam" id="PF00651">
    <property type="entry name" value="BTB"/>
    <property type="match status" value="1"/>
</dbReference>
<accession>A0A3Q3VNY9</accession>
<dbReference type="InterPro" id="IPR036236">
    <property type="entry name" value="Znf_C2H2_sf"/>
</dbReference>
<evidence type="ECO:0000256" key="15">
    <source>
        <dbReference type="ARBA" id="ARBA00070982"/>
    </source>
</evidence>
<dbReference type="GO" id="GO:0000981">
    <property type="term" value="F:DNA-binding transcription factor activity, RNA polymerase II-specific"/>
    <property type="evidence" value="ECO:0007669"/>
    <property type="project" value="TreeGrafter"/>
</dbReference>
<sequence>MEFPDHSRQLLQCLSQQRHQGFLCDCTVLVGEARFKAHRAVLASCSMYFHLFYRDQLDKRDVVHLNSDIVTAPAFGLLLEFMYEGKLEFGTLPVEDVLATASYLHMYDIVKVCKGKLKDKELSSLDEKMSEGLGLSCLDRENSSDSELHSRQLAVTDCDRSTQSRQKANGHSGRSPDLVGVNYVSAEAEPCVQTAGKTKADVSSSAVSLSQRSRASDDMDCALDLSFKPLSSRDPLHPSYVSGQLALDSQQQGTEPLVKDEHDLLSEQEDSEPMSPESQRFGNSARSSVVTGFAALFPGNNGSTAALLSQEEDLMDEEGEACRGREGTPGREAEERRGRLLGDSEEEEEDDLASSDISTSSGVLLPPGQQVCVCPLCSKVFPSPHVLQLHLSSHFREKDGARSKLSPDGSVPTCMQCNKTFSCMYTLKRHERTHSGEKPYTCGQCGKSFQYSHNLSRHAVVHTREKPHACKWCERRFTQSGDLYRHIRKFHCGLVKTLAIG</sequence>
<evidence type="ECO:0000256" key="7">
    <source>
        <dbReference type="ARBA" id="ARBA00022771"/>
    </source>
</evidence>
<dbReference type="PROSITE" id="PS00028">
    <property type="entry name" value="ZINC_FINGER_C2H2_1"/>
    <property type="match status" value="4"/>
</dbReference>
<keyword evidence="3" id="KW-0963">Cytoplasm</keyword>
<dbReference type="Proteomes" id="UP000261620">
    <property type="component" value="Unplaced"/>
</dbReference>
<dbReference type="PROSITE" id="PS50097">
    <property type="entry name" value="BTB"/>
    <property type="match status" value="1"/>
</dbReference>
<evidence type="ECO:0000256" key="1">
    <source>
        <dbReference type="ARBA" id="ARBA00004496"/>
    </source>
</evidence>
<dbReference type="GO" id="GO:0005737">
    <property type="term" value="C:cytoplasm"/>
    <property type="evidence" value="ECO:0007669"/>
    <property type="project" value="UniProtKB-SubCell"/>
</dbReference>
<dbReference type="FunFam" id="3.30.160.60:FF:000220">
    <property type="entry name" value="Zinc finger and BTB domain-containing protein 18"/>
    <property type="match status" value="1"/>
</dbReference>
<reference evidence="20" key="1">
    <citation type="submission" date="2025-08" db="UniProtKB">
        <authorList>
            <consortium name="Ensembl"/>
        </authorList>
    </citation>
    <scope>IDENTIFICATION</scope>
</reference>
<evidence type="ECO:0000256" key="3">
    <source>
        <dbReference type="ARBA" id="ARBA00022490"/>
    </source>
</evidence>
<feature type="domain" description="C2H2-type" evidence="19">
    <location>
        <begin position="412"/>
        <end position="439"/>
    </location>
</feature>
<feature type="domain" description="C2H2-type" evidence="19">
    <location>
        <begin position="372"/>
        <end position="399"/>
    </location>
</feature>
<dbReference type="AlphaFoldDB" id="A0A3Q3VNY9"/>
<evidence type="ECO:0000313" key="21">
    <source>
        <dbReference type="Proteomes" id="UP000261620"/>
    </source>
</evidence>
<feature type="region of interest" description="Disordered" evidence="17">
    <location>
        <begin position="265"/>
        <end position="285"/>
    </location>
</feature>
<dbReference type="Pfam" id="PF00096">
    <property type="entry name" value="zf-C2H2"/>
    <property type="match status" value="3"/>
</dbReference>
<feature type="compositionally biased region" description="Low complexity" evidence="17">
    <location>
        <begin position="202"/>
        <end position="213"/>
    </location>
</feature>
<evidence type="ECO:0000256" key="4">
    <source>
        <dbReference type="ARBA" id="ARBA00022491"/>
    </source>
</evidence>
<keyword evidence="10" id="KW-0238">DNA-binding</keyword>
<dbReference type="PANTHER" id="PTHR24394:SF20">
    <property type="entry name" value="ZINC FINGER AND BTB DOMAIN-CONTAINING PROTEIN 42"/>
    <property type="match status" value="1"/>
</dbReference>
<dbReference type="CDD" id="cd18325">
    <property type="entry name" value="BTB_POZ_ZBTB18_2-like"/>
    <property type="match status" value="1"/>
</dbReference>
<keyword evidence="21" id="KW-1185">Reference proteome</keyword>
<evidence type="ECO:0000256" key="14">
    <source>
        <dbReference type="ARBA" id="ARBA00056459"/>
    </source>
</evidence>